<organism evidence="2 3">
    <name type="scientific">Cellulomonas cellasea</name>
    <dbReference type="NCBI Taxonomy" id="43670"/>
    <lineage>
        <taxon>Bacteria</taxon>
        <taxon>Bacillati</taxon>
        <taxon>Actinomycetota</taxon>
        <taxon>Actinomycetes</taxon>
        <taxon>Micrococcales</taxon>
        <taxon>Cellulomonadaceae</taxon>
        <taxon>Cellulomonas</taxon>
    </lineage>
</organism>
<accession>A0A7W4UBV0</accession>
<sequence>MTYTSDGQVASIGLGQHLLADDDDDGSTEIDLPDDFPSLTGPDAEREVSRAVARLRRTP</sequence>
<evidence type="ECO:0000313" key="3">
    <source>
        <dbReference type="Proteomes" id="UP000518206"/>
    </source>
</evidence>
<dbReference type="AlphaFoldDB" id="A0A7W4UBV0"/>
<feature type="region of interest" description="Disordered" evidence="1">
    <location>
        <begin position="15"/>
        <end position="59"/>
    </location>
</feature>
<comment type="caution">
    <text evidence="2">The sequence shown here is derived from an EMBL/GenBank/DDBJ whole genome shotgun (WGS) entry which is preliminary data.</text>
</comment>
<proteinExistence type="predicted"/>
<dbReference type="RefSeq" id="WP_183294381.1">
    <property type="nucleotide sequence ID" value="NZ_JACHVX010000001.1"/>
</dbReference>
<name>A0A7W4UBV0_9CELL</name>
<protein>
    <submittedName>
        <fullName evidence="2">Uncharacterized protein</fullName>
    </submittedName>
</protein>
<dbReference type="EMBL" id="JACHVX010000001">
    <property type="protein sequence ID" value="MBB2921346.1"/>
    <property type="molecule type" value="Genomic_DNA"/>
</dbReference>
<dbReference type="Proteomes" id="UP000518206">
    <property type="component" value="Unassembled WGS sequence"/>
</dbReference>
<evidence type="ECO:0000313" key="2">
    <source>
        <dbReference type="EMBL" id="MBB2921346.1"/>
    </source>
</evidence>
<feature type="compositionally biased region" description="Acidic residues" evidence="1">
    <location>
        <begin position="21"/>
        <end position="34"/>
    </location>
</feature>
<reference evidence="2 3" key="2">
    <citation type="submission" date="2020-08" db="EMBL/GenBank/DDBJ databases">
        <authorList>
            <person name="Partida-Martinez L."/>
            <person name="Huntemann M."/>
            <person name="Clum A."/>
            <person name="Wang J."/>
            <person name="Palaniappan K."/>
            <person name="Ritter S."/>
            <person name="Chen I.-M."/>
            <person name="Stamatis D."/>
            <person name="Reddy T."/>
            <person name="O'Malley R."/>
            <person name="Daum C."/>
            <person name="Shapiro N."/>
            <person name="Ivanova N."/>
            <person name="Kyrpides N."/>
            <person name="Woyke T."/>
        </authorList>
    </citation>
    <scope>NUCLEOTIDE SEQUENCE [LARGE SCALE GENOMIC DNA]</scope>
    <source>
        <strain evidence="2 3">RAS26</strain>
    </source>
</reference>
<reference evidence="2 3" key="1">
    <citation type="submission" date="2020-08" db="EMBL/GenBank/DDBJ databases">
        <title>The Agave Microbiome: Exploring the role of microbial communities in plant adaptations to desert environments.</title>
        <authorList>
            <person name="Partida-Martinez L.P."/>
        </authorList>
    </citation>
    <scope>NUCLEOTIDE SEQUENCE [LARGE SCALE GENOMIC DNA]</scope>
    <source>
        <strain evidence="2 3">RAS26</strain>
    </source>
</reference>
<gene>
    <name evidence="2" type="ORF">FHR80_000240</name>
</gene>
<evidence type="ECO:0000256" key="1">
    <source>
        <dbReference type="SAM" id="MobiDB-lite"/>
    </source>
</evidence>